<name>A0A5B0X432_9GAMM</name>
<evidence type="ECO:0000256" key="3">
    <source>
        <dbReference type="ARBA" id="ARBA00023163"/>
    </source>
</evidence>
<dbReference type="GO" id="GO:0000976">
    <property type="term" value="F:transcription cis-regulatory region binding"/>
    <property type="evidence" value="ECO:0007669"/>
    <property type="project" value="TreeGrafter"/>
</dbReference>
<keyword evidence="2" id="KW-0238">DNA-binding</keyword>
<dbReference type="InterPro" id="IPR009057">
    <property type="entry name" value="Homeodomain-like_sf"/>
</dbReference>
<keyword evidence="1" id="KW-0805">Transcription regulation</keyword>
<dbReference type="AlphaFoldDB" id="A0A5B0X432"/>
<feature type="domain" description="HTH araC/xylS-type" evidence="4">
    <location>
        <begin position="232"/>
        <end position="330"/>
    </location>
</feature>
<sequence>MSDYLVRASALTGIRPTIEQLGGDASHLLQRLGLDGVEADPDTWISYSGFLLLLEQASLETGCPHFGLLLSEHQDVSILGALGFVIQQAPDIRTALRELITRFSFHNQGANVSLSVDKGVASWQFTCKLQGELPIRQQEDLVAGIGVDMLRLLWRPDWTPNAVYFAHGEPEDIKPYRERFRCPLHFDWDVPTVTFDAAILDTAIEQANPQLHRLLESYLDELQFAHADNLRGKVVYLIQQAMYTGDCSIERVASTLAINKRTLQRRLKAEGSSFKELLDEVRFDAARKYLRESNGSLTALADMLCYSDLSAFSNAFRQRFGVSPRCWRQQQSGHQAENLTLQAR</sequence>
<dbReference type="PANTHER" id="PTHR47894">
    <property type="entry name" value="HTH-TYPE TRANSCRIPTIONAL REGULATOR GADX"/>
    <property type="match status" value="1"/>
</dbReference>
<dbReference type="SMART" id="SM00342">
    <property type="entry name" value="HTH_ARAC"/>
    <property type="match status" value="1"/>
</dbReference>
<evidence type="ECO:0000313" key="6">
    <source>
        <dbReference type="Proteomes" id="UP000323708"/>
    </source>
</evidence>
<comment type="caution">
    <text evidence="5">The sequence shown here is derived from an EMBL/GenBank/DDBJ whole genome shotgun (WGS) entry which is preliminary data.</text>
</comment>
<dbReference type="GO" id="GO:0005829">
    <property type="term" value="C:cytosol"/>
    <property type="evidence" value="ECO:0007669"/>
    <property type="project" value="TreeGrafter"/>
</dbReference>
<keyword evidence="6" id="KW-1185">Reference proteome</keyword>
<protein>
    <submittedName>
        <fullName evidence="5">AraC family transcriptional regulator</fullName>
    </submittedName>
</protein>
<proteinExistence type="predicted"/>
<evidence type="ECO:0000256" key="2">
    <source>
        <dbReference type="ARBA" id="ARBA00023125"/>
    </source>
</evidence>
<dbReference type="EMBL" id="VTUX01000001">
    <property type="protein sequence ID" value="KAA1194084.1"/>
    <property type="molecule type" value="Genomic_DNA"/>
</dbReference>
<dbReference type="Pfam" id="PF12625">
    <property type="entry name" value="Arabinose_bd"/>
    <property type="match status" value="1"/>
</dbReference>
<dbReference type="GO" id="GO:0003700">
    <property type="term" value="F:DNA-binding transcription factor activity"/>
    <property type="evidence" value="ECO:0007669"/>
    <property type="project" value="InterPro"/>
</dbReference>
<evidence type="ECO:0000313" key="5">
    <source>
        <dbReference type="EMBL" id="KAA1194084.1"/>
    </source>
</evidence>
<reference evidence="5 6" key="1">
    <citation type="submission" date="2019-09" db="EMBL/GenBank/DDBJ databases">
        <authorList>
            <person name="Chen X.-Y."/>
        </authorList>
    </citation>
    <scope>NUCLEOTIDE SEQUENCE [LARGE SCALE GENOMIC DNA]</scope>
    <source>
        <strain evidence="5 6">NY5</strain>
    </source>
</reference>
<dbReference type="Gene3D" id="1.10.10.60">
    <property type="entry name" value="Homeodomain-like"/>
    <property type="match status" value="1"/>
</dbReference>
<gene>
    <name evidence="5" type="ORF">F0M18_01160</name>
</gene>
<dbReference type="InterPro" id="IPR032687">
    <property type="entry name" value="AraC-type_N"/>
</dbReference>
<dbReference type="Proteomes" id="UP000323708">
    <property type="component" value="Unassembled WGS sequence"/>
</dbReference>
<dbReference type="RefSeq" id="WP_149609553.1">
    <property type="nucleotide sequence ID" value="NZ_VTUX01000001.1"/>
</dbReference>
<keyword evidence="3" id="KW-0804">Transcription</keyword>
<evidence type="ECO:0000256" key="1">
    <source>
        <dbReference type="ARBA" id="ARBA00023015"/>
    </source>
</evidence>
<dbReference type="PANTHER" id="PTHR47894:SF4">
    <property type="entry name" value="HTH-TYPE TRANSCRIPTIONAL REGULATOR GADX"/>
    <property type="match status" value="1"/>
</dbReference>
<organism evidence="5 6">
    <name type="scientific">Pseudohalioglobus sediminis</name>
    <dbReference type="NCBI Taxonomy" id="2606449"/>
    <lineage>
        <taxon>Bacteria</taxon>
        <taxon>Pseudomonadati</taxon>
        <taxon>Pseudomonadota</taxon>
        <taxon>Gammaproteobacteria</taxon>
        <taxon>Cellvibrionales</taxon>
        <taxon>Halieaceae</taxon>
        <taxon>Pseudohalioglobus</taxon>
    </lineage>
</organism>
<evidence type="ECO:0000259" key="4">
    <source>
        <dbReference type="PROSITE" id="PS01124"/>
    </source>
</evidence>
<accession>A0A5B0X432</accession>
<dbReference type="SUPFAM" id="SSF46689">
    <property type="entry name" value="Homeodomain-like"/>
    <property type="match status" value="1"/>
</dbReference>
<dbReference type="InterPro" id="IPR018060">
    <property type="entry name" value="HTH_AraC"/>
</dbReference>
<dbReference type="Pfam" id="PF12833">
    <property type="entry name" value="HTH_18"/>
    <property type="match status" value="1"/>
</dbReference>
<dbReference type="PROSITE" id="PS01124">
    <property type="entry name" value="HTH_ARAC_FAMILY_2"/>
    <property type="match status" value="1"/>
</dbReference>